<dbReference type="Proteomes" id="UP000011617">
    <property type="component" value="Unassembled WGS sequence"/>
</dbReference>
<reference evidence="1 2" key="1">
    <citation type="journal article" date="2013" name="Genome Announc.">
        <title>Complete Genome Sequence of Wohlfahrtiimonas chitiniclastica Strain SH04, Isolated from Chrysomya megacephala Collected from Pudong International Airport in China.</title>
        <authorList>
            <person name="Cao X.M."/>
            <person name="Chen T."/>
            <person name="Xu L.Z."/>
            <person name="Yao L.S."/>
            <person name="Qi J."/>
            <person name="Zhang X.L."/>
            <person name="Yan Q.L."/>
            <person name="Deng Y.H."/>
            <person name="Guo T.Y."/>
            <person name="Wang J."/>
            <person name="Hu K.X."/>
            <person name="Xu B.L."/>
        </authorList>
    </citation>
    <scope>NUCLEOTIDE SEQUENCE [LARGE SCALE GENOMIC DNA]</scope>
    <source>
        <strain evidence="1 2">SH04</strain>
    </source>
</reference>
<dbReference type="Pfam" id="PF19807">
    <property type="entry name" value="DUF6290"/>
    <property type="match status" value="1"/>
</dbReference>
<protein>
    <submittedName>
        <fullName evidence="1">Uncharacterized protein</fullName>
    </submittedName>
</protein>
<dbReference type="OrthoDB" id="3267617at2"/>
<sequence length="73" mass="8448">MSIISIRLNDYEANLFKEYAAFHGESLSSLFKASLLEKMEDELDLKLLEEAIIYNEKHPETYTHDEVKKALGL</sequence>
<evidence type="ECO:0000313" key="2">
    <source>
        <dbReference type="Proteomes" id="UP000011617"/>
    </source>
</evidence>
<accession>L8XWV4</accession>
<evidence type="ECO:0000313" key="1">
    <source>
        <dbReference type="EMBL" id="ELV07245.1"/>
    </source>
</evidence>
<dbReference type="AlphaFoldDB" id="L8XWV4"/>
<name>L8XWV4_9GAMM</name>
<keyword evidence="2" id="KW-1185">Reference proteome</keyword>
<proteinExistence type="predicted"/>
<dbReference type="NCBIfam" id="NF046040">
    <property type="entry name" value="RelB_antitoxin"/>
    <property type="match status" value="1"/>
</dbReference>
<dbReference type="EMBL" id="AOBV01000016">
    <property type="protein sequence ID" value="ELV07245.1"/>
    <property type="molecule type" value="Genomic_DNA"/>
</dbReference>
<comment type="caution">
    <text evidence="1">The sequence shown here is derived from an EMBL/GenBank/DDBJ whole genome shotgun (WGS) entry which is preliminary data.</text>
</comment>
<dbReference type="HOGENOM" id="CLU_155311_8_3_6"/>
<dbReference type="InterPro" id="IPR046257">
    <property type="entry name" value="DUF6290"/>
</dbReference>
<dbReference type="RefSeq" id="WP_008316889.1">
    <property type="nucleotide sequence ID" value="NZ_KB372787.1"/>
</dbReference>
<gene>
    <name evidence="1" type="ORF">F387_01968</name>
</gene>
<dbReference type="PATRIC" id="fig|1261130.3.peg.1890"/>
<organism evidence="1 2">
    <name type="scientific">Wohlfahrtiimonas chitiniclastica SH04</name>
    <dbReference type="NCBI Taxonomy" id="1261130"/>
    <lineage>
        <taxon>Bacteria</taxon>
        <taxon>Pseudomonadati</taxon>
        <taxon>Pseudomonadota</taxon>
        <taxon>Gammaproteobacteria</taxon>
        <taxon>Cardiobacteriales</taxon>
        <taxon>Ignatzschineriaceae</taxon>
        <taxon>Wohlfahrtiimonas</taxon>
    </lineage>
</organism>